<dbReference type="Gene3D" id="3.90.550.10">
    <property type="entry name" value="Spore Coat Polysaccharide Biosynthesis Protein SpsA, Chain A"/>
    <property type="match status" value="1"/>
</dbReference>
<keyword evidence="1" id="KW-0328">Glycosyltransferase</keyword>
<proteinExistence type="predicted"/>
<dbReference type="GO" id="GO:0046872">
    <property type="term" value="F:metal ion binding"/>
    <property type="evidence" value="ECO:0007669"/>
    <property type="project" value="UniProtKB-KW"/>
</dbReference>
<evidence type="ECO:0000256" key="2">
    <source>
        <dbReference type="ARBA" id="ARBA00022679"/>
    </source>
</evidence>
<dbReference type="CDD" id="cd04194">
    <property type="entry name" value="GT8_A4GalT_like"/>
    <property type="match status" value="1"/>
</dbReference>
<sequence length="288" mass="34123">MKKNILVTVDSNYLYPLKIMLKSLFMNNPKEHFSIYLVHSSISAQQLESLETFIASEGHEFHPIQIDEELFSEAPTLLHYTKTMYYRLLAHKFLPQTIDRILYLDPDILVINPIRELYELDLEGYLYAAADHRTMPIVEINKIRFNPFDLEAYYNSGVLLMNLALQREVIDEKDIFNFVKKYHSKLIMPDQDIMNALYSKKIKGIDEVKYNYDARFYNIYKLKSNGKVDMDYVMNHTVILHFCGKKKPWRKNYSGKFYSLYKHYEKITKDTILALEDWKAESTSGKVY</sequence>
<evidence type="ECO:0000256" key="1">
    <source>
        <dbReference type="ARBA" id="ARBA00022676"/>
    </source>
</evidence>
<keyword evidence="2 4" id="KW-0808">Transferase</keyword>
<comment type="caution">
    <text evidence="4">The sequence shown here is derived from an EMBL/GenBank/DDBJ whole genome shotgun (WGS) entry which is preliminary data.</text>
</comment>
<keyword evidence="3" id="KW-0479">Metal-binding</keyword>
<dbReference type="Proteomes" id="UP000557217">
    <property type="component" value="Unassembled WGS sequence"/>
</dbReference>
<evidence type="ECO:0000313" key="5">
    <source>
        <dbReference type="Proteomes" id="UP000557217"/>
    </source>
</evidence>
<protein>
    <submittedName>
        <fullName evidence="4">Lipopolysaccharide biosynthesis glycosyltransferase</fullName>
    </submittedName>
</protein>
<dbReference type="RefSeq" id="WP_016837348.1">
    <property type="nucleotide sequence ID" value="NZ_JAAXPW010000002.1"/>
</dbReference>
<reference evidence="4 5" key="1">
    <citation type="submission" date="2020-08" db="EMBL/GenBank/DDBJ databases">
        <title>Genomic Encyclopedia of Type Strains, Phase IV (KMG-IV): sequencing the most valuable type-strain genomes for metagenomic binning, comparative biology and taxonomic classification.</title>
        <authorList>
            <person name="Goeker M."/>
        </authorList>
    </citation>
    <scope>NUCLEOTIDE SEQUENCE [LARGE SCALE GENOMIC DNA]</scope>
    <source>
        <strain evidence="4 5">DSM 10633</strain>
    </source>
</reference>
<name>A0A840PYG5_URETH</name>
<accession>A0A840PYG5</accession>
<dbReference type="SUPFAM" id="SSF53448">
    <property type="entry name" value="Nucleotide-diphospho-sugar transferases"/>
    <property type="match status" value="1"/>
</dbReference>
<organism evidence="4 5">
    <name type="scientific">Ureibacillus thermosphaericus</name>
    <dbReference type="NCBI Taxonomy" id="51173"/>
    <lineage>
        <taxon>Bacteria</taxon>
        <taxon>Bacillati</taxon>
        <taxon>Bacillota</taxon>
        <taxon>Bacilli</taxon>
        <taxon>Bacillales</taxon>
        <taxon>Caryophanaceae</taxon>
        <taxon>Ureibacillus</taxon>
    </lineage>
</organism>
<dbReference type="InterPro" id="IPR029044">
    <property type="entry name" value="Nucleotide-diphossugar_trans"/>
</dbReference>
<dbReference type="AlphaFoldDB" id="A0A840PYG5"/>
<dbReference type="PANTHER" id="PTHR13778">
    <property type="entry name" value="GLYCOSYLTRANSFERASE 8 DOMAIN-CONTAINING PROTEIN"/>
    <property type="match status" value="1"/>
</dbReference>
<dbReference type="EMBL" id="JACHGZ010000002">
    <property type="protein sequence ID" value="MBB5147896.1"/>
    <property type="molecule type" value="Genomic_DNA"/>
</dbReference>
<dbReference type="InterPro" id="IPR050748">
    <property type="entry name" value="Glycosyltrans_8_dom-fam"/>
</dbReference>
<keyword evidence="5" id="KW-1185">Reference proteome</keyword>
<evidence type="ECO:0000313" key="4">
    <source>
        <dbReference type="EMBL" id="MBB5147896.1"/>
    </source>
</evidence>
<dbReference type="GO" id="GO:0016757">
    <property type="term" value="F:glycosyltransferase activity"/>
    <property type="evidence" value="ECO:0007669"/>
    <property type="project" value="UniProtKB-KW"/>
</dbReference>
<dbReference type="InterPro" id="IPR002495">
    <property type="entry name" value="Glyco_trans_8"/>
</dbReference>
<gene>
    <name evidence="4" type="ORF">HNR36_000278</name>
</gene>
<dbReference type="Pfam" id="PF01501">
    <property type="entry name" value="Glyco_transf_8"/>
    <property type="match status" value="1"/>
</dbReference>
<dbReference type="PANTHER" id="PTHR13778:SF47">
    <property type="entry name" value="LIPOPOLYSACCHARIDE 1,3-GALACTOSYLTRANSFERASE"/>
    <property type="match status" value="1"/>
</dbReference>
<evidence type="ECO:0000256" key="3">
    <source>
        <dbReference type="ARBA" id="ARBA00022723"/>
    </source>
</evidence>